<evidence type="ECO:0000313" key="9">
    <source>
        <dbReference type="Proteomes" id="UP000770015"/>
    </source>
</evidence>
<feature type="compositionally biased region" description="Gly residues" evidence="6">
    <location>
        <begin position="1"/>
        <end position="15"/>
    </location>
</feature>
<dbReference type="Pfam" id="PF10557">
    <property type="entry name" value="Cullin_Nedd8"/>
    <property type="match status" value="1"/>
</dbReference>
<protein>
    <submittedName>
        <fullName evidence="8">Cullin-3</fullName>
    </submittedName>
</protein>
<dbReference type="InterPro" id="IPR059120">
    <property type="entry name" value="Cullin-like_AB"/>
</dbReference>
<reference evidence="8" key="1">
    <citation type="journal article" date="2021" name="Nat. Commun.">
        <title>Genetic determinants of endophytism in the Arabidopsis root mycobiome.</title>
        <authorList>
            <person name="Mesny F."/>
            <person name="Miyauchi S."/>
            <person name="Thiergart T."/>
            <person name="Pickel B."/>
            <person name="Atanasova L."/>
            <person name="Karlsson M."/>
            <person name="Huettel B."/>
            <person name="Barry K.W."/>
            <person name="Haridas S."/>
            <person name="Chen C."/>
            <person name="Bauer D."/>
            <person name="Andreopoulos W."/>
            <person name="Pangilinan J."/>
            <person name="LaButti K."/>
            <person name="Riley R."/>
            <person name="Lipzen A."/>
            <person name="Clum A."/>
            <person name="Drula E."/>
            <person name="Henrissat B."/>
            <person name="Kohler A."/>
            <person name="Grigoriev I.V."/>
            <person name="Martin F.M."/>
            <person name="Hacquard S."/>
        </authorList>
    </citation>
    <scope>NUCLEOTIDE SEQUENCE</scope>
    <source>
        <strain evidence="8">MPI-SDFR-AT-0117</strain>
    </source>
</reference>
<dbReference type="FunFam" id="1.20.1310.10:FF:000001">
    <property type="entry name" value="Cullin 3"/>
    <property type="match status" value="1"/>
</dbReference>
<organism evidence="8 9">
    <name type="scientific">Plectosphaerella plurivora</name>
    <dbReference type="NCBI Taxonomy" id="936078"/>
    <lineage>
        <taxon>Eukaryota</taxon>
        <taxon>Fungi</taxon>
        <taxon>Dikarya</taxon>
        <taxon>Ascomycota</taxon>
        <taxon>Pezizomycotina</taxon>
        <taxon>Sordariomycetes</taxon>
        <taxon>Hypocreomycetidae</taxon>
        <taxon>Glomerellales</taxon>
        <taxon>Plectosphaerellaceae</taxon>
        <taxon>Plectosphaerella</taxon>
    </lineage>
</organism>
<gene>
    <name evidence="8" type="ORF">F5X68DRAFT_259558</name>
</gene>
<evidence type="ECO:0000256" key="4">
    <source>
        <dbReference type="PROSITE-ProRule" id="PRU00330"/>
    </source>
</evidence>
<dbReference type="GO" id="GO:0031625">
    <property type="term" value="F:ubiquitin protein ligase binding"/>
    <property type="evidence" value="ECO:0007669"/>
    <property type="project" value="InterPro"/>
</dbReference>
<dbReference type="SUPFAM" id="SSF75632">
    <property type="entry name" value="Cullin homology domain"/>
    <property type="match status" value="1"/>
</dbReference>
<dbReference type="InterPro" id="IPR036390">
    <property type="entry name" value="WH_DNA-bd_sf"/>
</dbReference>
<keyword evidence="3" id="KW-0832">Ubl conjugation</keyword>
<dbReference type="InterPro" id="IPR036388">
    <property type="entry name" value="WH-like_DNA-bd_sf"/>
</dbReference>
<name>A0A9P8VIL4_9PEZI</name>
<dbReference type="AlphaFoldDB" id="A0A9P8VIL4"/>
<sequence>MISGRGGGAGGGGRAGKIRPPRRMVKSIAGGDPNDIESSWEVLKEAMVDVHRKNCSKLPFEQVYRASYKIVLYKKGDILYDRVLDHEKAHFRSHIIPEIEALVTPNLISIATDQAGVSVNERRRMGEEFLQKLLASWTNHNTSMKMIGDILMYLDRTYTFEANRPSIFTSCMGLFRDSILRSALGAHSNKTIFDILNSVVLDLINMERDGEVIDHYMIKSTVGMLENLYETDLEREGQKLYTTVFEPAFLVATNDYYSKESERLLREADAAVWLRHTRDRLAQESDRCETTILRETREKSLKIVEAQLISKYLKDFIALENTGLRGMLDSDRFEDLSILYTLVSRIDPKKETLKNTLGARIVDLGREIEKNVGKMDFSVAPTPAGADAGPDGADKAKAAPPLTLAAQQTAAAVRWVDDVLKLKDKYDLIWENCFAKDLVIQTNMTKSFSDFINLFPRSSEYVSLYIDDILRRGIRGKTEHEVEQVLEKATILIRYLQDKDMFEMYYQKHLAKRLLHSKSESHDAEKSMISRMKQELGNQFTSKFEGMFKDMQISADLSTEYRDHIRDAMDDNEKASELTINILTTTNWPPEVMGRSAQVTSSTECNYPPEIAKLQESFSAFYLTNRTGRKLNWVGTAGNADIKCVFPAIPGGKGPLSRERRYELNVSTFGMVILMLFNEIGDEALPFKEIQAKTNIPTSDLLRTLTSLSIAPKARVLLKEPFNKRIDAEDTFRFNTAFVSKTVRIKAPIVNATAKVEGDEERKSSEEKNYRARTHIVDAAIVRIMKQRKELKHSQLISEVVTMLASRFKPEVSLVKLRIEDLMTREYLERVEDADTPTYRYMA</sequence>
<dbReference type="FunFam" id="1.20.1310.10:FF:000036">
    <property type="entry name" value="SCF ubiquitin ligase subunit CulC, putative"/>
    <property type="match status" value="1"/>
</dbReference>
<feature type="compositionally biased region" description="Basic residues" evidence="6">
    <location>
        <begin position="16"/>
        <end position="25"/>
    </location>
</feature>
<evidence type="ECO:0000256" key="1">
    <source>
        <dbReference type="ARBA" id="ARBA00006019"/>
    </source>
</evidence>
<dbReference type="Gene3D" id="1.20.1310.10">
    <property type="entry name" value="Cullin Repeats"/>
    <property type="match status" value="4"/>
</dbReference>
<dbReference type="InterPro" id="IPR016159">
    <property type="entry name" value="Cullin_repeat-like_dom_sf"/>
</dbReference>
<dbReference type="SUPFAM" id="SSF46785">
    <property type="entry name" value="Winged helix' DNA-binding domain"/>
    <property type="match status" value="1"/>
</dbReference>
<dbReference type="InterPro" id="IPR001373">
    <property type="entry name" value="Cullin_N"/>
</dbReference>
<evidence type="ECO:0000256" key="3">
    <source>
        <dbReference type="ARBA" id="ARBA00022843"/>
    </source>
</evidence>
<dbReference type="FunFam" id="1.20.1310.10:FF:000002">
    <property type="entry name" value="cullin-3 isoform X1"/>
    <property type="match status" value="1"/>
</dbReference>
<dbReference type="Proteomes" id="UP000770015">
    <property type="component" value="Unassembled WGS sequence"/>
</dbReference>
<dbReference type="FunFam" id="1.10.10.10:FF:000014">
    <property type="entry name" value="Cullin 1"/>
    <property type="match status" value="1"/>
</dbReference>
<comment type="caution">
    <text evidence="8">The sequence shown here is derived from an EMBL/GenBank/DDBJ whole genome shotgun (WGS) entry which is preliminary data.</text>
</comment>
<feature type="region of interest" description="Disordered" evidence="6">
    <location>
        <begin position="1"/>
        <end position="30"/>
    </location>
</feature>
<keyword evidence="9" id="KW-1185">Reference proteome</keyword>
<dbReference type="SMART" id="SM00182">
    <property type="entry name" value="CULLIN"/>
    <property type="match status" value="1"/>
</dbReference>
<dbReference type="FunFam" id="1.20.1310.10:FF:000061">
    <property type="entry name" value="Related to cullulin 3"/>
    <property type="match status" value="1"/>
</dbReference>
<evidence type="ECO:0000259" key="7">
    <source>
        <dbReference type="PROSITE" id="PS50069"/>
    </source>
</evidence>
<dbReference type="Pfam" id="PF26557">
    <property type="entry name" value="Cullin_AB"/>
    <property type="match status" value="1"/>
</dbReference>
<dbReference type="SUPFAM" id="SSF74788">
    <property type="entry name" value="Cullin repeat-like"/>
    <property type="match status" value="1"/>
</dbReference>
<evidence type="ECO:0000313" key="8">
    <source>
        <dbReference type="EMBL" id="KAH6691523.1"/>
    </source>
</evidence>
<evidence type="ECO:0000256" key="5">
    <source>
        <dbReference type="RuleBase" id="RU003829"/>
    </source>
</evidence>
<dbReference type="InterPro" id="IPR036317">
    <property type="entry name" value="Cullin_homology_sf"/>
</dbReference>
<dbReference type="PANTHER" id="PTHR11932">
    <property type="entry name" value="CULLIN"/>
    <property type="match status" value="1"/>
</dbReference>
<dbReference type="Gene3D" id="3.30.230.130">
    <property type="entry name" value="Cullin, Chain C, Domain 2"/>
    <property type="match status" value="1"/>
</dbReference>
<dbReference type="Pfam" id="PF00888">
    <property type="entry name" value="Cullin"/>
    <property type="match status" value="1"/>
</dbReference>
<dbReference type="PROSITE" id="PS50069">
    <property type="entry name" value="CULLIN_2"/>
    <property type="match status" value="1"/>
</dbReference>
<dbReference type="OrthoDB" id="27073at2759"/>
<evidence type="ECO:0000256" key="6">
    <source>
        <dbReference type="SAM" id="MobiDB-lite"/>
    </source>
</evidence>
<feature type="domain" description="Cullin family profile" evidence="7">
    <location>
        <begin position="457"/>
        <end position="709"/>
    </location>
</feature>
<comment type="similarity">
    <text evidence="1 4 5">Belongs to the cullin family.</text>
</comment>
<evidence type="ECO:0000256" key="2">
    <source>
        <dbReference type="ARBA" id="ARBA00022499"/>
    </source>
</evidence>
<dbReference type="InterPro" id="IPR019559">
    <property type="entry name" value="Cullin_neddylation_domain"/>
</dbReference>
<dbReference type="GO" id="GO:0006511">
    <property type="term" value="P:ubiquitin-dependent protein catabolic process"/>
    <property type="evidence" value="ECO:0007669"/>
    <property type="project" value="InterPro"/>
</dbReference>
<dbReference type="EMBL" id="JAGSXJ010000005">
    <property type="protein sequence ID" value="KAH6691523.1"/>
    <property type="molecule type" value="Genomic_DNA"/>
</dbReference>
<dbReference type="SMART" id="SM00884">
    <property type="entry name" value="Cullin_Nedd8"/>
    <property type="match status" value="1"/>
</dbReference>
<proteinExistence type="inferred from homology"/>
<accession>A0A9P8VIL4</accession>
<dbReference type="InterPro" id="IPR016158">
    <property type="entry name" value="Cullin_homology"/>
</dbReference>
<keyword evidence="2" id="KW-1017">Isopeptide bond</keyword>
<dbReference type="Gene3D" id="1.10.10.10">
    <property type="entry name" value="Winged helix-like DNA-binding domain superfamily/Winged helix DNA-binding domain"/>
    <property type="match status" value="1"/>
</dbReference>
<dbReference type="InterPro" id="IPR045093">
    <property type="entry name" value="Cullin"/>
</dbReference>